<name>A0ABP7QQD3_9SPHI</name>
<reference evidence="6" key="1">
    <citation type="journal article" date="2019" name="Int. J. Syst. Evol. Microbiol.">
        <title>The Global Catalogue of Microorganisms (GCM) 10K type strain sequencing project: providing services to taxonomists for standard genome sequencing and annotation.</title>
        <authorList>
            <consortium name="The Broad Institute Genomics Platform"/>
            <consortium name="The Broad Institute Genome Sequencing Center for Infectious Disease"/>
            <person name="Wu L."/>
            <person name="Ma J."/>
        </authorList>
    </citation>
    <scope>NUCLEOTIDE SEQUENCE [LARGE SCALE GENOMIC DNA]</scope>
    <source>
        <strain evidence="6">JCM 16601</strain>
    </source>
</reference>
<dbReference type="InterPro" id="IPR013766">
    <property type="entry name" value="Thioredoxin_domain"/>
</dbReference>
<dbReference type="Gene3D" id="3.40.30.10">
    <property type="entry name" value="Glutaredoxin"/>
    <property type="match status" value="1"/>
</dbReference>
<dbReference type="PROSITE" id="PS51352">
    <property type="entry name" value="THIOREDOXIN_2"/>
    <property type="match status" value="1"/>
</dbReference>
<evidence type="ECO:0000256" key="1">
    <source>
        <dbReference type="ARBA" id="ARBA00004196"/>
    </source>
</evidence>
<dbReference type="Pfam" id="PF08534">
    <property type="entry name" value="Redoxin"/>
    <property type="match status" value="1"/>
</dbReference>
<evidence type="ECO:0000259" key="4">
    <source>
        <dbReference type="PROSITE" id="PS51352"/>
    </source>
</evidence>
<protein>
    <submittedName>
        <fullName evidence="5">TlpA disulfide reductase family protein</fullName>
    </submittedName>
</protein>
<dbReference type="EMBL" id="BAAAZC010000029">
    <property type="protein sequence ID" value="GAA3985981.1"/>
    <property type="molecule type" value="Genomic_DNA"/>
</dbReference>
<keyword evidence="6" id="KW-1185">Reference proteome</keyword>
<comment type="subcellular location">
    <subcellularLocation>
        <location evidence="1">Cell envelope</location>
    </subcellularLocation>
</comment>
<evidence type="ECO:0000313" key="5">
    <source>
        <dbReference type="EMBL" id="GAA3985981.1"/>
    </source>
</evidence>
<evidence type="ECO:0000313" key="6">
    <source>
        <dbReference type="Proteomes" id="UP001500742"/>
    </source>
</evidence>
<dbReference type="Proteomes" id="UP001500742">
    <property type="component" value="Unassembled WGS sequence"/>
</dbReference>
<dbReference type="CDD" id="cd02966">
    <property type="entry name" value="TlpA_like_family"/>
    <property type="match status" value="1"/>
</dbReference>
<dbReference type="InterPro" id="IPR036249">
    <property type="entry name" value="Thioredoxin-like_sf"/>
</dbReference>
<organism evidence="5 6">
    <name type="scientific">Mucilaginibacter dorajii</name>
    <dbReference type="NCBI Taxonomy" id="692994"/>
    <lineage>
        <taxon>Bacteria</taxon>
        <taxon>Pseudomonadati</taxon>
        <taxon>Bacteroidota</taxon>
        <taxon>Sphingobacteriia</taxon>
        <taxon>Sphingobacteriales</taxon>
        <taxon>Sphingobacteriaceae</taxon>
        <taxon>Mucilaginibacter</taxon>
    </lineage>
</organism>
<keyword evidence="2" id="KW-0201">Cytochrome c-type biogenesis</keyword>
<keyword evidence="3" id="KW-0676">Redox-active center</keyword>
<comment type="caution">
    <text evidence="5">The sequence shown here is derived from an EMBL/GenBank/DDBJ whole genome shotgun (WGS) entry which is preliminary data.</text>
</comment>
<dbReference type="PANTHER" id="PTHR42852:SF17">
    <property type="entry name" value="THIOREDOXIN-LIKE PROTEIN HI_1115"/>
    <property type="match status" value="1"/>
</dbReference>
<feature type="domain" description="Thioredoxin" evidence="4">
    <location>
        <begin position="55"/>
        <end position="195"/>
    </location>
</feature>
<dbReference type="SUPFAM" id="SSF52833">
    <property type="entry name" value="Thioredoxin-like"/>
    <property type="match status" value="1"/>
</dbReference>
<evidence type="ECO:0000256" key="3">
    <source>
        <dbReference type="ARBA" id="ARBA00023284"/>
    </source>
</evidence>
<sequence length="195" mass="21926">MIQRKHFSFSNIGLAIIVALTILTMASPVAKGYLIRGLMAIGSYKPDVTGYANHHKTYTNLPNYSYRDTSGNTVSLSDLKNKVVFVNYWATWCPPCLAEMPSINKLRQKFRNNPQVVFVMVDVDDDFAKSKAFLKKNDYDLPLYNSVSTFPDALLDGSIPTTLVFGKDGSLKYKHTGPTNYNDESFEEYLKGQAK</sequence>
<dbReference type="InterPro" id="IPR050553">
    <property type="entry name" value="Thioredoxin_ResA/DsbE_sf"/>
</dbReference>
<dbReference type="RefSeq" id="WP_259089314.1">
    <property type="nucleotide sequence ID" value="NZ_BAAAZC010000029.1"/>
</dbReference>
<dbReference type="PANTHER" id="PTHR42852">
    <property type="entry name" value="THIOL:DISULFIDE INTERCHANGE PROTEIN DSBE"/>
    <property type="match status" value="1"/>
</dbReference>
<dbReference type="InterPro" id="IPR017937">
    <property type="entry name" value="Thioredoxin_CS"/>
</dbReference>
<accession>A0ABP7QQD3</accession>
<gene>
    <name evidence="5" type="ORF">GCM10022210_42930</name>
</gene>
<proteinExistence type="predicted"/>
<dbReference type="PROSITE" id="PS00194">
    <property type="entry name" value="THIOREDOXIN_1"/>
    <property type="match status" value="1"/>
</dbReference>
<dbReference type="InterPro" id="IPR013740">
    <property type="entry name" value="Redoxin"/>
</dbReference>
<evidence type="ECO:0000256" key="2">
    <source>
        <dbReference type="ARBA" id="ARBA00022748"/>
    </source>
</evidence>